<feature type="transmembrane region" description="Helical" evidence="1">
    <location>
        <begin position="56"/>
        <end position="76"/>
    </location>
</feature>
<evidence type="ECO:0000313" key="3">
    <source>
        <dbReference type="Proteomes" id="UP000291422"/>
    </source>
</evidence>
<comment type="caution">
    <text evidence="2">The sequence shown here is derived from an EMBL/GenBank/DDBJ whole genome shotgun (WGS) entry which is preliminary data.</text>
</comment>
<gene>
    <name evidence="2" type="ORF">AA0117_g11643</name>
</gene>
<reference evidence="3" key="1">
    <citation type="journal article" date="2019" name="bioRxiv">
        <title>Genomics, evolutionary history and diagnostics of the Alternaria alternata species group including apple and Asian pear pathotypes.</title>
        <authorList>
            <person name="Armitage A.D."/>
            <person name="Cockerton H.M."/>
            <person name="Sreenivasaprasad S."/>
            <person name="Woodhall J.W."/>
            <person name="Lane C.R."/>
            <person name="Harrison R.J."/>
            <person name="Clarkson J.P."/>
        </authorList>
    </citation>
    <scope>NUCLEOTIDE SEQUENCE [LARGE SCALE GENOMIC DNA]</scope>
    <source>
        <strain evidence="3">FERA 1177</strain>
    </source>
</reference>
<feature type="transmembrane region" description="Helical" evidence="1">
    <location>
        <begin position="28"/>
        <end position="50"/>
    </location>
</feature>
<evidence type="ECO:0000313" key="2">
    <source>
        <dbReference type="EMBL" id="RYN67294.1"/>
    </source>
</evidence>
<protein>
    <submittedName>
        <fullName evidence="2">Uncharacterized protein</fullName>
    </submittedName>
</protein>
<evidence type="ECO:0000256" key="1">
    <source>
        <dbReference type="SAM" id="Phobius"/>
    </source>
</evidence>
<keyword evidence="1" id="KW-0472">Membrane</keyword>
<dbReference type="AlphaFoldDB" id="A0A4Q4N2R1"/>
<proteinExistence type="predicted"/>
<accession>A0A4Q4N2R1</accession>
<sequence>MGRSNAAFCITVYRWVGDVKLGLPNRDWAWWSELFMSILQLCVAAIPWGLHNNWNVFIATAAGTVIAYASASLPQWQIKNWAPERRIKDIATTQGNSNQHVIVVLGADHGFDMEAPAAARSPKLGSTRIYSSTTLLRLETT</sequence>
<dbReference type="Proteomes" id="UP000291422">
    <property type="component" value="Unassembled WGS sequence"/>
</dbReference>
<keyword evidence="1" id="KW-0812">Transmembrane</keyword>
<keyword evidence="1" id="KW-1133">Transmembrane helix</keyword>
<organism evidence="2 3">
    <name type="scientific">Alternaria alternata</name>
    <name type="common">Alternaria rot fungus</name>
    <name type="synonym">Torula alternata</name>
    <dbReference type="NCBI Taxonomy" id="5599"/>
    <lineage>
        <taxon>Eukaryota</taxon>
        <taxon>Fungi</taxon>
        <taxon>Dikarya</taxon>
        <taxon>Ascomycota</taxon>
        <taxon>Pezizomycotina</taxon>
        <taxon>Dothideomycetes</taxon>
        <taxon>Pleosporomycetidae</taxon>
        <taxon>Pleosporales</taxon>
        <taxon>Pleosporineae</taxon>
        <taxon>Pleosporaceae</taxon>
        <taxon>Alternaria</taxon>
        <taxon>Alternaria sect. Alternaria</taxon>
        <taxon>Alternaria alternata complex</taxon>
    </lineage>
</organism>
<dbReference type="EMBL" id="PDXD01000055">
    <property type="protein sequence ID" value="RYN67294.1"/>
    <property type="molecule type" value="Genomic_DNA"/>
</dbReference>
<name>A0A4Q4N2R1_ALTAL</name>